<dbReference type="Gene3D" id="3.40.50.300">
    <property type="entry name" value="P-loop containing nucleotide triphosphate hydrolases"/>
    <property type="match status" value="1"/>
</dbReference>
<dbReference type="CDD" id="cd02042">
    <property type="entry name" value="ParAB_family"/>
    <property type="match status" value="1"/>
</dbReference>
<evidence type="ECO:0000313" key="3">
    <source>
        <dbReference type="Proteomes" id="UP000783037"/>
    </source>
</evidence>
<dbReference type="Proteomes" id="UP000783037">
    <property type="component" value="Unassembled WGS sequence"/>
</dbReference>
<comment type="caution">
    <text evidence="2">The sequence shown here is derived from an EMBL/GenBank/DDBJ whole genome shotgun (WGS) entry which is preliminary data.</text>
</comment>
<dbReference type="InterPro" id="IPR025669">
    <property type="entry name" value="AAA_dom"/>
</dbReference>
<dbReference type="EMBL" id="SUTK01000004">
    <property type="protein sequence ID" value="MBE6501082.1"/>
    <property type="molecule type" value="Genomic_DNA"/>
</dbReference>
<feature type="domain" description="AAA" evidence="1">
    <location>
        <begin position="3"/>
        <end position="174"/>
    </location>
</feature>
<dbReference type="InterPro" id="IPR050678">
    <property type="entry name" value="DNA_Partitioning_ATPase"/>
</dbReference>
<dbReference type="PANTHER" id="PTHR13696:SF52">
    <property type="entry name" value="PARA FAMILY PROTEIN CT_582"/>
    <property type="match status" value="1"/>
</dbReference>
<gene>
    <name evidence="2" type="ORF">E7Z79_01420</name>
</gene>
<dbReference type="FunFam" id="3.40.50.300:FF:000285">
    <property type="entry name" value="Sporulation initiation inhibitor Soj"/>
    <property type="match status" value="1"/>
</dbReference>
<evidence type="ECO:0000313" key="2">
    <source>
        <dbReference type="EMBL" id="MBE6501082.1"/>
    </source>
</evidence>
<dbReference type="InterPro" id="IPR027417">
    <property type="entry name" value="P-loop_NTPase"/>
</dbReference>
<organism evidence="2 3">
    <name type="scientific">Methanobrevibacter thaueri</name>
    <dbReference type="NCBI Taxonomy" id="190975"/>
    <lineage>
        <taxon>Archaea</taxon>
        <taxon>Methanobacteriati</taxon>
        <taxon>Methanobacteriota</taxon>
        <taxon>Methanomada group</taxon>
        <taxon>Methanobacteria</taxon>
        <taxon>Methanobacteriales</taxon>
        <taxon>Methanobacteriaceae</taxon>
        <taxon>Methanobrevibacter</taxon>
    </lineage>
</organism>
<proteinExistence type="predicted"/>
<name>A0A8T3V3G9_9EURY</name>
<dbReference type="PANTHER" id="PTHR13696">
    <property type="entry name" value="P-LOOP CONTAINING NUCLEOSIDE TRIPHOSPHATE HYDROLASE"/>
    <property type="match status" value="1"/>
</dbReference>
<sequence>MSEVIAVMNQKGGCGKTTTVVNTATSLAVMGKSVLVVDMDPQANATTSFGIDKTKIENTIYDAIIGDINVKKATIPTFIKNLFIIPSNISLSGAGMELSSRENYHIILKETLKDVVPLFDYIFIDLPPSLGVITVNALVASDSVLIPIQAEYYALEGVADLINTIKLVEQRLRSPTPIKGILLTLYDKRTRLSKDVYKELKSYFGESNLLFKTVIPRNIRLAEAPSYGKPCLVYDPESTGTKAYLKLAKEIIQRDENVNLSDAKTNIKAKAELNRNSNKTGRGR</sequence>
<dbReference type="RefSeq" id="WP_303738203.1">
    <property type="nucleotide sequence ID" value="NZ_SUTK01000004.1"/>
</dbReference>
<accession>A0A8T3V3G9</accession>
<dbReference type="SUPFAM" id="SSF52540">
    <property type="entry name" value="P-loop containing nucleoside triphosphate hydrolases"/>
    <property type="match status" value="1"/>
</dbReference>
<dbReference type="Pfam" id="PF13614">
    <property type="entry name" value="AAA_31"/>
    <property type="match status" value="1"/>
</dbReference>
<dbReference type="AlphaFoldDB" id="A0A8T3V3G9"/>
<evidence type="ECO:0000259" key="1">
    <source>
        <dbReference type="Pfam" id="PF13614"/>
    </source>
</evidence>
<reference evidence="2" key="1">
    <citation type="submission" date="2019-04" db="EMBL/GenBank/DDBJ databases">
        <title>Evolution of Biomass-Degrading Anaerobic Consortia Revealed by Metagenomics.</title>
        <authorList>
            <person name="Peng X."/>
        </authorList>
    </citation>
    <scope>NUCLEOTIDE SEQUENCE</scope>
    <source>
        <strain evidence="2">SIG18</strain>
    </source>
</reference>
<protein>
    <submittedName>
        <fullName evidence="2">ParA family protein</fullName>
    </submittedName>
</protein>